<dbReference type="Proteomes" id="UP000053105">
    <property type="component" value="Unassembled WGS sequence"/>
</dbReference>
<name>A0A0M8ZYM9_9HYME</name>
<keyword evidence="2" id="KW-1185">Reference proteome</keyword>
<dbReference type="AlphaFoldDB" id="A0A0M8ZYM9"/>
<protein>
    <submittedName>
        <fullName evidence="1">Uncharacterized protein</fullName>
    </submittedName>
</protein>
<accession>A0A0M8ZYM9</accession>
<reference evidence="1 2" key="1">
    <citation type="submission" date="2015-07" db="EMBL/GenBank/DDBJ databases">
        <title>The genome of Melipona quadrifasciata.</title>
        <authorList>
            <person name="Pan H."/>
            <person name="Kapheim K."/>
        </authorList>
    </citation>
    <scope>NUCLEOTIDE SEQUENCE [LARGE SCALE GENOMIC DNA]</scope>
    <source>
        <strain evidence="1">0111107301</strain>
        <tissue evidence="1">Whole body</tissue>
    </source>
</reference>
<sequence length="161" mass="17866">MFADHSSEIANFSYGCKDHDLYDGGQVTEVLKDAVGGRMVRVRSEGESDWFLRFVSKSLPRLISGADGSDSLSQTLVVVTKPTRLRNVKDSSKNVAVAQSTDTLSILTKDCHDWIDKLTSIVDHDNLLMIFQDVLCNTHVQFSTIENEKGNLSCIKLSNKV</sequence>
<organism evidence="1 2">
    <name type="scientific">Melipona quadrifasciata</name>
    <dbReference type="NCBI Taxonomy" id="166423"/>
    <lineage>
        <taxon>Eukaryota</taxon>
        <taxon>Metazoa</taxon>
        <taxon>Ecdysozoa</taxon>
        <taxon>Arthropoda</taxon>
        <taxon>Hexapoda</taxon>
        <taxon>Insecta</taxon>
        <taxon>Pterygota</taxon>
        <taxon>Neoptera</taxon>
        <taxon>Endopterygota</taxon>
        <taxon>Hymenoptera</taxon>
        <taxon>Apocrita</taxon>
        <taxon>Aculeata</taxon>
        <taxon>Apoidea</taxon>
        <taxon>Anthophila</taxon>
        <taxon>Apidae</taxon>
        <taxon>Melipona</taxon>
    </lineage>
</organism>
<dbReference type="EMBL" id="KQ435822">
    <property type="protein sequence ID" value="KOX72283.1"/>
    <property type="molecule type" value="Genomic_DNA"/>
</dbReference>
<gene>
    <name evidence="1" type="ORF">WN51_03265</name>
</gene>
<evidence type="ECO:0000313" key="1">
    <source>
        <dbReference type="EMBL" id="KOX72283.1"/>
    </source>
</evidence>
<evidence type="ECO:0000313" key="2">
    <source>
        <dbReference type="Proteomes" id="UP000053105"/>
    </source>
</evidence>
<proteinExistence type="predicted"/>